<evidence type="ECO:0000256" key="6">
    <source>
        <dbReference type="ARBA" id="ARBA00022552"/>
    </source>
</evidence>
<dbReference type="PANTHER" id="PTHR33911:SF1">
    <property type="entry name" value="RRNA-PROCESSING PROTEIN EFG1"/>
    <property type="match status" value="1"/>
</dbReference>
<evidence type="ECO:0000256" key="1">
    <source>
        <dbReference type="ARBA" id="ARBA00002773"/>
    </source>
</evidence>
<dbReference type="InterPro" id="IPR050786">
    <property type="entry name" value="EFG1_rRNA-proc"/>
</dbReference>
<feature type="coiled-coil region" evidence="9">
    <location>
        <begin position="116"/>
        <end position="149"/>
    </location>
</feature>
<evidence type="ECO:0000313" key="12">
    <source>
        <dbReference type="Proteomes" id="UP000799539"/>
    </source>
</evidence>
<feature type="region of interest" description="Disordered" evidence="10">
    <location>
        <begin position="213"/>
        <end position="275"/>
    </location>
</feature>
<organism evidence="11 12">
    <name type="scientific">Cercospora zeae-maydis SCOH1-5</name>
    <dbReference type="NCBI Taxonomy" id="717836"/>
    <lineage>
        <taxon>Eukaryota</taxon>
        <taxon>Fungi</taxon>
        <taxon>Dikarya</taxon>
        <taxon>Ascomycota</taxon>
        <taxon>Pezizomycotina</taxon>
        <taxon>Dothideomycetes</taxon>
        <taxon>Dothideomycetidae</taxon>
        <taxon>Mycosphaerellales</taxon>
        <taxon>Mycosphaerellaceae</taxon>
        <taxon>Cercospora</taxon>
    </lineage>
</organism>
<proteinExistence type="inferred from homology"/>
<feature type="region of interest" description="Disordered" evidence="10">
    <location>
        <begin position="1"/>
        <end position="49"/>
    </location>
</feature>
<dbReference type="GO" id="GO:0005730">
    <property type="term" value="C:nucleolus"/>
    <property type="evidence" value="ECO:0007669"/>
    <property type="project" value="UniProtKB-SubCell"/>
</dbReference>
<keyword evidence="6" id="KW-0698">rRNA processing</keyword>
<accession>A0A6A6F656</accession>
<dbReference type="PANTHER" id="PTHR33911">
    <property type="entry name" value="RRNA-PROCESSING PROTEIN EFG1"/>
    <property type="match status" value="1"/>
</dbReference>
<evidence type="ECO:0000256" key="3">
    <source>
        <dbReference type="ARBA" id="ARBA00006916"/>
    </source>
</evidence>
<feature type="region of interest" description="Disordered" evidence="10">
    <location>
        <begin position="173"/>
        <end position="192"/>
    </location>
</feature>
<dbReference type="AlphaFoldDB" id="A0A6A6F656"/>
<feature type="compositionally biased region" description="Basic and acidic residues" evidence="10">
    <location>
        <begin position="213"/>
        <end position="230"/>
    </location>
</feature>
<dbReference type="InterPro" id="IPR019310">
    <property type="entry name" value="Efg1"/>
</dbReference>
<comment type="subcellular location">
    <subcellularLocation>
        <location evidence="2">Nucleus</location>
        <location evidence="2">Nucleolus</location>
    </subcellularLocation>
</comment>
<feature type="compositionally biased region" description="Basic and acidic residues" evidence="10">
    <location>
        <begin position="240"/>
        <end position="252"/>
    </location>
</feature>
<dbReference type="EMBL" id="ML992687">
    <property type="protein sequence ID" value="KAF2209415.1"/>
    <property type="molecule type" value="Genomic_DNA"/>
</dbReference>
<protein>
    <recommendedName>
        <fullName evidence="4">rRNA-processing protein EFG1</fullName>
    </recommendedName>
    <alternativeName>
        <fullName evidence="5">rRNA-processing protein efg1</fullName>
    </alternativeName>
</protein>
<evidence type="ECO:0000256" key="5">
    <source>
        <dbReference type="ARBA" id="ARBA00019827"/>
    </source>
</evidence>
<name>A0A6A6F656_9PEZI</name>
<feature type="compositionally biased region" description="Basic and acidic residues" evidence="10">
    <location>
        <begin position="180"/>
        <end position="192"/>
    </location>
</feature>
<evidence type="ECO:0000256" key="2">
    <source>
        <dbReference type="ARBA" id="ARBA00004604"/>
    </source>
</evidence>
<keyword evidence="8" id="KW-0539">Nucleus</keyword>
<dbReference type="OrthoDB" id="47732at2759"/>
<evidence type="ECO:0000256" key="7">
    <source>
        <dbReference type="ARBA" id="ARBA00023054"/>
    </source>
</evidence>
<dbReference type="GO" id="GO:0000462">
    <property type="term" value="P:maturation of SSU-rRNA from tricistronic rRNA transcript (SSU-rRNA, 5.8S rRNA, LSU-rRNA)"/>
    <property type="evidence" value="ECO:0007669"/>
    <property type="project" value="TreeGrafter"/>
</dbReference>
<reference evidence="11" key="1">
    <citation type="journal article" date="2020" name="Stud. Mycol.">
        <title>101 Dothideomycetes genomes: a test case for predicting lifestyles and emergence of pathogens.</title>
        <authorList>
            <person name="Haridas S."/>
            <person name="Albert R."/>
            <person name="Binder M."/>
            <person name="Bloem J."/>
            <person name="Labutti K."/>
            <person name="Salamov A."/>
            <person name="Andreopoulos B."/>
            <person name="Baker S."/>
            <person name="Barry K."/>
            <person name="Bills G."/>
            <person name="Bluhm B."/>
            <person name="Cannon C."/>
            <person name="Castanera R."/>
            <person name="Culley D."/>
            <person name="Daum C."/>
            <person name="Ezra D."/>
            <person name="Gonzalez J."/>
            <person name="Henrissat B."/>
            <person name="Kuo A."/>
            <person name="Liang C."/>
            <person name="Lipzen A."/>
            <person name="Lutzoni F."/>
            <person name="Magnuson J."/>
            <person name="Mondo S."/>
            <person name="Nolan M."/>
            <person name="Ohm R."/>
            <person name="Pangilinan J."/>
            <person name="Park H.-J."/>
            <person name="Ramirez L."/>
            <person name="Alfaro M."/>
            <person name="Sun H."/>
            <person name="Tritt A."/>
            <person name="Yoshinaga Y."/>
            <person name="Zwiers L.-H."/>
            <person name="Turgeon B."/>
            <person name="Goodwin S."/>
            <person name="Spatafora J."/>
            <person name="Crous P."/>
            <person name="Grigoriev I."/>
        </authorList>
    </citation>
    <scope>NUCLEOTIDE SEQUENCE</scope>
    <source>
        <strain evidence="11">SCOH1-5</strain>
    </source>
</reference>
<gene>
    <name evidence="11" type="ORF">CERZMDRAFT_87089</name>
</gene>
<dbReference type="GO" id="GO:0030688">
    <property type="term" value="C:preribosome, small subunit precursor"/>
    <property type="evidence" value="ECO:0007669"/>
    <property type="project" value="TreeGrafter"/>
</dbReference>
<comment type="similarity">
    <text evidence="3">Belongs to the EFG1 family.</text>
</comment>
<evidence type="ECO:0000256" key="9">
    <source>
        <dbReference type="SAM" id="Coils"/>
    </source>
</evidence>
<evidence type="ECO:0000256" key="10">
    <source>
        <dbReference type="SAM" id="MobiDB-lite"/>
    </source>
</evidence>
<keyword evidence="12" id="KW-1185">Reference proteome</keyword>
<evidence type="ECO:0000313" key="11">
    <source>
        <dbReference type="EMBL" id="KAF2209415.1"/>
    </source>
</evidence>
<comment type="function">
    <text evidence="1">Involved in rRNA processing.</text>
</comment>
<evidence type="ECO:0000256" key="4">
    <source>
        <dbReference type="ARBA" id="ARBA00018689"/>
    </source>
</evidence>
<evidence type="ECO:0000256" key="8">
    <source>
        <dbReference type="ARBA" id="ARBA00023242"/>
    </source>
</evidence>
<dbReference type="Proteomes" id="UP000799539">
    <property type="component" value="Unassembled WGS sequence"/>
</dbReference>
<keyword evidence="7 9" id="KW-0175">Coiled coil</keyword>
<dbReference type="Pfam" id="PF10153">
    <property type="entry name" value="Efg1"/>
    <property type="match status" value="1"/>
</dbReference>
<sequence>MATKRPAPSPAPNSAPASRPFNKRHRANNSQAHKPLPSNLGSKSFKKAHTVNDLKCTIRSLRRLLSGPKASALPATIRAEKGRALRTAEQDLAREQYAKQRNDTIARWHKVRFFDRQKAERRLKKARNALRNDEDNEELREKVKERENEVNYAIYYPLDQDYVPLFPTRRMKDGEEDATSEQHGREVDRQGDGDMWNMVKRCAEIGTLKDLREGRLKSNESNRFGEDGGHAAKRSRNPRAPREQNDDRKAEQMDNEEPLENASDNESGGEFFEAN</sequence>